<proteinExistence type="predicted"/>
<reference evidence="2 3" key="1">
    <citation type="submission" date="2016-06" db="EMBL/GenBank/DDBJ databases">
        <title>Genome sequence of Porphyrobacter dokdonensis DSW-74.</title>
        <authorList>
            <person name="Kim J.F."/>
            <person name="Song J.Y."/>
        </authorList>
    </citation>
    <scope>NUCLEOTIDE SEQUENCE [LARGE SCALE GENOMIC DNA]</scope>
    <source>
        <strain evidence="2 3">DSW-74</strain>
    </source>
</reference>
<accession>A0A1A7BM62</accession>
<evidence type="ECO:0000313" key="3">
    <source>
        <dbReference type="Proteomes" id="UP000092484"/>
    </source>
</evidence>
<gene>
    <name evidence="2" type="ORF">I603_0693</name>
</gene>
<organism evidence="2 3">
    <name type="scientific">Erythrobacter dokdonensis DSW-74</name>
    <dbReference type="NCBI Taxonomy" id="1300349"/>
    <lineage>
        <taxon>Bacteria</taxon>
        <taxon>Pseudomonadati</taxon>
        <taxon>Pseudomonadota</taxon>
        <taxon>Alphaproteobacteria</taxon>
        <taxon>Sphingomonadales</taxon>
        <taxon>Erythrobacteraceae</taxon>
        <taxon>Erythrobacter/Porphyrobacter group</taxon>
        <taxon>Erythrobacter</taxon>
    </lineage>
</organism>
<keyword evidence="3" id="KW-1185">Reference proteome</keyword>
<name>A0A1A7BM62_9SPHN</name>
<sequence length="54" mass="6220">MPTDTIQHDIAEGTFRWRLPQNIAPPGEPHLSEHGFRRARDDPGETMIKLKKRA</sequence>
<evidence type="ECO:0000313" key="2">
    <source>
        <dbReference type="EMBL" id="OBV12562.1"/>
    </source>
</evidence>
<protein>
    <submittedName>
        <fullName evidence="2">Uncharacterized protein</fullName>
    </submittedName>
</protein>
<feature type="compositionally biased region" description="Basic and acidic residues" evidence="1">
    <location>
        <begin position="30"/>
        <end position="43"/>
    </location>
</feature>
<dbReference type="EMBL" id="LZYB01000001">
    <property type="protein sequence ID" value="OBV12562.1"/>
    <property type="molecule type" value="Genomic_DNA"/>
</dbReference>
<evidence type="ECO:0000256" key="1">
    <source>
        <dbReference type="SAM" id="MobiDB-lite"/>
    </source>
</evidence>
<dbReference type="STRING" id="1300349.I603_0693"/>
<dbReference type="AlphaFoldDB" id="A0A1A7BM62"/>
<dbReference type="Proteomes" id="UP000092484">
    <property type="component" value="Unassembled WGS sequence"/>
</dbReference>
<feature type="region of interest" description="Disordered" evidence="1">
    <location>
        <begin position="23"/>
        <end position="45"/>
    </location>
</feature>
<comment type="caution">
    <text evidence="2">The sequence shown here is derived from an EMBL/GenBank/DDBJ whole genome shotgun (WGS) entry which is preliminary data.</text>
</comment>